<name>A0A3S5ALC1_9PLAT</name>
<reference evidence="3" key="1">
    <citation type="submission" date="2018-11" db="EMBL/GenBank/DDBJ databases">
        <authorList>
            <consortium name="Pathogen Informatics"/>
        </authorList>
    </citation>
    <scope>NUCLEOTIDE SEQUENCE</scope>
</reference>
<evidence type="ECO:0000256" key="2">
    <source>
        <dbReference type="SAM" id="Phobius"/>
    </source>
</evidence>
<feature type="compositionally biased region" description="Pro residues" evidence="1">
    <location>
        <begin position="155"/>
        <end position="164"/>
    </location>
</feature>
<dbReference type="AlphaFoldDB" id="A0A3S5ALC1"/>
<accession>A0A3S5ALC1</accession>
<feature type="transmembrane region" description="Helical" evidence="2">
    <location>
        <begin position="12"/>
        <end position="33"/>
    </location>
</feature>
<comment type="caution">
    <text evidence="3">The sequence shown here is derived from an EMBL/GenBank/DDBJ whole genome shotgun (WGS) entry which is preliminary data.</text>
</comment>
<gene>
    <name evidence="3" type="ORF">PXEA_LOCUS33200</name>
</gene>
<protein>
    <submittedName>
        <fullName evidence="3">Uncharacterized protein</fullName>
    </submittedName>
</protein>
<sequence>MRQRGQPTSIDCFSLFFNSLVALPATGILSFSINIRTMPLLFTQYAFGQQPGGYSKSSSAVRPTRTHSGRATRENGLRHYVHRPGHICSCSGQEVKDKQSVGSTNSASTHGYPVVGAPVSIGYWPPLQASSPSNVAGMLGSRSVSITSHGFPGQASPPPTPQQPPQIAGKHGVTSETVNGSVNRDHELQKEIDLSKLHALGPKINQLFDFG</sequence>
<keyword evidence="4" id="KW-1185">Reference proteome</keyword>
<evidence type="ECO:0000256" key="1">
    <source>
        <dbReference type="SAM" id="MobiDB-lite"/>
    </source>
</evidence>
<feature type="region of interest" description="Disordered" evidence="1">
    <location>
        <begin position="53"/>
        <end position="72"/>
    </location>
</feature>
<proteinExistence type="predicted"/>
<evidence type="ECO:0000313" key="3">
    <source>
        <dbReference type="EMBL" id="VEL39760.1"/>
    </source>
</evidence>
<organism evidence="3 4">
    <name type="scientific">Protopolystoma xenopodis</name>
    <dbReference type="NCBI Taxonomy" id="117903"/>
    <lineage>
        <taxon>Eukaryota</taxon>
        <taxon>Metazoa</taxon>
        <taxon>Spiralia</taxon>
        <taxon>Lophotrochozoa</taxon>
        <taxon>Platyhelminthes</taxon>
        <taxon>Monogenea</taxon>
        <taxon>Polyopisthocotylea</taxon>
        <taxon>Polystomatidea</taxon>
        <taxon>Polystomatidae</taxon>
        <taxon>Protopolystoma</taxon>
    </lineage>
</organism>
<dbReference type="Proteomes" id="UP000784294">
    <property type="component" value="Unassembled WGS sequence"/>
</dbReference>
<evidence type="ECO:0000313" key="4">
    <source>
        <dbReference type="Proteomes" id="UP000784294"/>
    </source>
</evidence>
<keyword evidence="2" id="KW-0472">Membrane</keyword>
<dbReference type="EMBL" id="CAAALY010262463">
    <property type="protein sequence ID" value="VEL39760.1"/>
    <property type="molecule type" value="Genomic_DNA"/>
</dbReference>
<feature type="region of interest" description="Disordered" evidence="1">
    <location>
        <begin position="145"/>
        <end position="178"/>
    </location>
</feature>
<keyword evidence="2" id="KW-0812">Transmembrane</keyword>
<keyword evidence="2" id="KW-1133">Transmembrane helix</keyword>